<dbReference type="GO" id="GO:0004252">
    <property type="term" value="F:serine-type endopeptidase activity"/>
    <property type="evidence" value="ECO:0007669"/>
    <property type="project" value="UniProtKB-UniRule"/>
</dbReference>
<reference evidence="7 8" key="2">
    <citation type="submission" date="2018-03" db="EMBL/GenBank/DDBJ databases">
        <title>The ancient ancestry and fast evolution of plastids.</title>
        <authorList>
            <person name="Moore K.R."/>
            <person name="Magnabosco C."/>
            <person name="Momper L."/>
            <person name="Gold D.A."/>
            <person name="Bosak T."/>
            <person name="Fournier G.P."/>
        </authorList>
    </citation>
    <scope>NUCLEOTIDE SEQUENCE [LARGE SCALE GENOMIC DNA]</scope>
    <source>
        <strain evidence="7 8">ULC007</strain>
    </source>
</reference>
<dbReference type="Proteomes" id="UP000238634">
    <property type="component" value="Unassembled WGS sequence"/>
</dbReference>
<feature type="active site" description="Charge relay system" evidence="5">
    <location>
        <position position="285"/>
    </location>
</feature>
<evidence type="ECO:0000259" key="6">
    <source>
        <dbReference type="Pfam" id="PF00082"/>
    </source>
</evidence>
<dbReference type="PRINTS" id="PR00723">
    <property type="entry name" value="SUBTILISIN"/>
</dbReference>
<dbReference type="SUPFAM" id="SSF52743">
    <property type="entry name" value="Subtilisin-like"/>
    <property type="match status" value="1"/>
</dbReference>
<dbReference type="PROSITE" id="PS00138">
    <property type="entry name" value="SUBTILASE_SER"/>
    <property type="match status" value="1"/>
</dbReference>
<feature type="domain" description="Peptidase S8/S53" evidence="6">
    <location>
        <begin position="277"/>
        <end position="561"/>
    </location>
</feature>
<dbReference type="InterPro" id="IPR023828">
    <property type="entry name" value="Peptidase_S8_Ser-AS"/>
</dbReference>
<dbReference type="InterPro" id="IPR036852">
    <property type="entry name" value="Peptidase_S8/S53_dom_sf"/>
</dbReference>
<comment type="similarity">
    <text evidence="1 5">Belongs to the peptidase S8 family.</text>
</comment>
<protein>
    <submittedName>
        <fullName evidence="7">Peptidase S8 and S53 subtilisin kexin sedolisin</fullName>
    </submittedName>
</protein>
<evidence type="ECO:0000256" key="3">
    <source>
        <dbReference type="ARBA" id="ARBA00022801"/>
    </source>
</evidence>
<accession>A0A2T1D842</accession>
<dbReference type="InterPro" id="IPR050131">
    <property type="entry name" value="Peptidase_S8_subtilisin-like"/>
</dbReference>
<sequence length="580" mass="61200">MDLSTHFPTMGVNSVNGVTIMNRFDGSTCTALTDRSNFTHSAALTSIATQTNGLQDPFNFSPRTSSSLIALDDRSIDTISDTNRLTSTDIMQTTTDFFGLDQFAWNYQDELTGLATGTFNQPATPGLFATRDAIDSTIAQTTQPKIQLVGGTLGADTFTVLSGIQYNVFSGNGNVEFGRGGRDVIDLSGVLSSSVDFNLATATRGGILFNPGNGTRVFDTLNFSNGSQILFEGIDQISFADTTLSLSVTPNDPGFSQQWNLHMMGVQNAWRFTTGSTNVMIGIEDTGLGMTAAGNIHSDLRSDNTLLYGDNSKDDFFRNVPGEQRIQSTSHGTEVQGVIAAASNNGIGISGINWNSTVANLDVLDNNPGDLSLAQATKVLIDYANSQGQRLVINMSLGGGDIEPDFEQLVAQNQSNALFVIAAGNDGQYGISNPASLASRYANVIAVGASWGTEDKNGIPKAPGSRISYPGWWGSNYGVGLTLMGPSEVLSTRAIDSTYDVSFDFDSEFNGTSAATPNVAGVASLVWSANPYLSANQVQSILSQTAYDLGATGRDLVYGNGFVNADTAVRRALAIAAGAA</sequence>
<keyword evidence="3 5" id="KW-0378">Hydrolase</keyword>
<evidence type="ECO:0000256" key="1">
    <source>
        <dbReference type="ARBA" id="ARBA00011073"/>
    </source>
</evidence>
<dbReference type="PROSITE" id="PS51892">
    <property type="entry name" value="SUBTILASE"/>
    <property type="match status" value="1"/>
</dbReference>
<dbReference type="EMBL" id="PVWG01000039">
    <property type="protein sequence ID" value="PSB16631.1"/>
    <property type="molecule type" value="Genomic_DNA"/>
</dbReference>
<dbReference type="Gene3D" id="3.40.50.200">
    <property type="entry name" value="Peptidase S8/S53 domain"/>
    <property type="match status" value="1"/>
</dbReference>
<dbReference type="PANTHER" id="PTHR43806:SF11">
    <property type="entry name" value="CEREVISIN-RELATED"/>
    <property type="match status" value="1"/>
</dbReference>
<reference evidence="7 8" key="1">
    <citation type="submission" date="2018-02" db="EMBL/GenBank/DDBJ databases">
        <authorList>
            <person name="Cohen D.B."/>
            <person name="Kent A.D."/>
        </authorList>
    </citation>
    <scope>NUCLEOTIDE SEQUENCE [LARGE SCALE GENOMIC DNA]</scope>
    <source>
        <strain evidence="7 8">ULC007</strain>
    </source>
</reference>
<dbReference type="AlphaFoldDB" id="A0A2T1D842"/>
<evidence type="ECO:0000256" key="2">
    <source>
        <dbReference type="ARBA" id="ARBA00022670"/>
    </source>
</evidence>
<evidence type="ECO:0000313" key="7">
    <source>
        <dbReference type="EMBL" id="PSB16631.1"/>
    </source>
</evidence>
<feature type="active site" description="Charge relay system" evidence="5">
    <location>
        <position position="513"/>
    </location>
</feature>
<gene>
    <name evidence="7" type="ORF">C7B65_21135</name>
</gene>
<dbReference type="OrthoDB" id="561150at2"/>
<proteinExistence type="inferred from homology"/>
<keyword evidence="8" id="KW-1185">Reference proteome</keyword>
<keyword evidence="4 5" id="KW-0720">Serine protease</keyword>
<organism evidence="7 8">
    <name type="scientific">Phormidesmis priestleyi ULC007</name>
    <dbReference type="NCBI Taxonomy" id="1920490"/>
    <lineage>
        <taxon>Bacteria</taxon>
        <taxon>Bacillati</taxon>
        <taxon>Cyanobacteriota</taxon>
        <taxon>Cyanophyceae</taxon>
        <taxon>Leptolyngbyales</taxon>
        <taxon>Leptolyngbyaceae</taxon>
        <taxon>Phormidesmis</taxon>
    </lineage>
</organism>
<name>A0A2T1D842_9CYAN</name>
<keyword evidence="2 5" id="KW-0645">Protease</keyword>
<comment type="caution">
    <text evidence="7">The sequence shown here is derived from an EMBL/GenBank/DDBJ whole genome shotgun (WGS) entry which is preliminary data.</text>
</comment>
<evidence type="ECO:0000256" key="5">
    <source>
        <dbReference type="PROSITE-ProRule" id="PRU01240"/>
    </source>
</evidence>
<dbReference type="STRING" id="1920490.GCA_001895925_02403"/>
<feature type="active site" description="Charge relay system" evidence="5">
    <location>
        <position position="331"/>
    </location>
</feature>
<dbReference type="PANTHER" id="PTHR43806">
    <property type="entry name" value="PEPTIDASE S8"/>
    <property type="match status" value="1"/>
</dbReference>
<dbReference type="InterPro" id="IPR000209">
    <property type="entry name" value="Peptidase_S8/S53_dom"/>
</dbReference>
<evidence type="ECO:0000313" key="8">
    <source>
        <dbReference type="Proteomes" id="UP000238634"/>
    </source>
</evidence>
<dbReference type="InterPro" id="IPR015500">
    <property type="entry name" value="Peptidase_S8_subtilisin-rel"/>
</dbReference>
<dbReference type="Pfam" id="PF00082">
    <property type="entry name" value="Peptidase_S8"/>
    <property type="match status" value="1"/>
</dbReference>
<dbReference type="GO" id="GO:0006508">
    <property type="term" value="P:proteolysis"/>
    <property type="evidence" value="ECO:0007669"/>
    <property type="project" value="UniProtKB-KW"/>
</dbReference>
<evidence type="ECO:0000256" key="4">
    <source>
        <dbReference type="ARBA" id="ARBA00022825"/>
    </source>
</evidence>